<evidence type="ECO:0000256" key="1">
    <source>
        <dbReference type="SAM" id="MobiDB-lite"/>
    </source>
</evidence>
<name>A0AA40AHK6_9PEZI</name>
<gene>
    <name evidence="3" type="ORF">B0H67DRAFT_684091</name>
</gene>
<evidence type="ECO:0008006" key="5">
    <source>
        <dbReference type="Google" id="ProtNLM"/>
    </source>
</evidence>
<comment type="caution">
    <text evidence="3">The sequence shown here is derived from an EMBL/GenBank/DDBJ whole genome shotgun (WGS) entry which is preliminary data.</text>
</comment>
<evidence type="ECO:0000256" key="2">
    <source>
        <dbReference type="SAM" id="Phobius"/>
    </source>
</evidence>
<feature type="region of interest" description="Disordered" evidence="1">
    <location>
        <begin position="357"/>
        <end position="385"/>
    </location>
</feature>
<feature type="region of interest" description="Disordered" evidence="1">
    <location>
        <begin position="302"/>
        <end position="323"/>
    </location>
</feature>
<keyword evidence="2" id="KW-0472">Membrane</keyword>
<evidence type="ECO:0000313" key="3">
    <source>
        <dbReference type="EMBL" id="KAK0715990.1"/>
    </source>
</evidence>
<proteinExistence type="predicted"/>
<reference evidence="3" key="1">
    <citation type="submission" date="2023-06" db="EMBL/GenBank/DDBJ databases">
        <title>Genome-scale phylogeny and comparative genomics of the fungal order Sordariales.</title>
        <authorList>
            <consortium name="Lawrence Berkeley National Laboratory"/>
            <person name="Hensen N."/>
            <person name="Bonometti L."/>
            <person name="Westerberg I."/>
            <person name="Brannstrom I.O."/>
            <person name="Guillou S."/>
            <person name="Cros-Aarteil S."/>
            <person name="Calhoun S."/>
            <person name="Haridas S."/>
            <person name="Kuo A."/>
            <person name="Mondo S."/>
            <person name="Pangilinan J."/>
            <person name="Riley R."/>
            <person name="Labutti K."/>
            <person name="Andreopoulos B."/>
            <person name="Lipzen A."/>
            <person name="Chen C."/>
            <person name="Yanf M."/>
            <person name="Daum C."/>
            <person name="Ng V."/>
            <person name="Clum A."/>
            <person name="Steindorff A."/>
            <person name="Ohm R."/>
            <person name="Martin F."/>
            <person name="Silar P."/>
            <person name="Natvig D."/>
            <person name="Lalanne C."/>
            <person name="Gautier V."/>
            <person name="Ament-Velasquez S.L."/>
            <person name="Kruys A."/>
            <person name="Hutchinson M.I."/>
            <person name="Powell A.J."/>
            <person name="Barry K."/>
            <person name="Miller A.N."/>
            <person name="Grigoriev I.V."/>
            <person name="Debuchy R."/>
            <person name="Gladieux P."/>
            <person name="Thoren M.H."/>
            <person name="Johannesson H."/>
        </authorList>
    </citation>
    <scope>NUCLEOTIDE SEQUENCE</scope>
    <source>
        <strain evidence="3">SMH4607-1</strain>
    </source>
</reference>
<feature type="transmembrane region" description="Helical" evidence="2">
    <location>
        <begin position="330"/>
        <end position="352"/>
    </location>
</feature>
<keyword evidence="2" id="KW-1133">Transmembrane helix</keyword>
<dbReference type="Proteomes" id="UP001172102">
    <property type="component" value="Unassembled WGS sequence"/>
</dbReference>
<accession>A0AA40AHK6</accession>
<keyword evidence="2" id="KW-0812">Transmembrane</keyword>
<protein>
    <recommendedName>
        <fullName evidence="5">Peptidase A1 domain-containing protein</fullName>
    </recommendedName>
</protein>
<keyword evidence="4" id="KW-1185">Reference proteome</keyword>
<dbReference type="AlphaFoldDB" id="A0AA40AHK6"/>
<evidence type="ECO:0000313" key="4">
    <source>
        <dbReference type="Proteomes" id="UP001172102"/>
    </source>
</evidence>
<dbReference type="EMBL" id="JAUKUA010000004">
    <property type="protein sequence ID" value="KAK0715990.1"/>
    <property type="molecule type" value="Genomic_DNA"/>
</dbReference>
<feature type="compositionally biased region" description="Low complexity" evidence="1">
    <location>
        <begin position="302"/>
        <end position="320"/>
    </location>
</feature>
<organism evidence="3 4">
    <name type="scientific">Lasiosphaeris hirsuta</name>
    <dbReference type="NCBI Taxonomy" id="260670"/>
    <lineage>
        <taxon>Eukaryota</taxon>
        <taxon>Fungi</taxon>
        <taxon>Dikarya</taxon>
        <taxon>Ascomycota</taxon>
        <taxon>Pezizomycotina</taxon>
        <taxon>Sordariomycetes</taxon>
        <taxon>Sordariomycetidae</taxon>
        <taxon>Sordariales</taxon>
        <taxon>Lasiosphaeriaceae</taxon>
        <taxon>Lasiosphaeris</taxon>
    </lineage>
</organism>
<sequence length="427" mass="44825">MVRGQPFNSVTVRLRRPSTPTPEASFTRCFSPRLYGTQESLPTCHAKSAGMYDARRSTSAFNVSAAGLAGTVRNEAFHGTWTLHGDASFIIDDLTLDSTGGAAAAAVISNATILAAPRAFRTLPEGRTYSPTVWNMALGALDKAMIFGKTQGFIAPGTLPIGLVDISIGIADAAADSPFPFRPKPGLLAQGNSSLSPSLNAAIEPLEPHLYLPDSTCRAIAAELPVSFSADLGLYLWDTANPRYLEIMSSPTAHLAFTFRARALGPLLSAPVVRSIQPSDGSVVASADSWIGTWVAGGVASSPDAANPNTSSSSAPSSSNGKADQTGVNVVYIAGAVAGGVGALVVGVVVWWPCRRRRQKRQSQADDSQTAKAAGVVEDEKPWTEVKHESKMEQYAVGEMAALASPRMLDSKTVSKCHRNTGAVELP</sequence>